<organism evidence="5 6">
    <name type="scientific">Paenibacillus alvei</name>
    <name type="common">Bacillus alvei</name>
    <dbReference type="NCBI Taxonomy" id="44250"/>
    <lineage>
        <taxon>Bacteria</taxon>
        <taxon>Bacillati</taxon>
        <taxon>Bacillota</taxon>
        <taxon>Bacilli</taxon>
        <taxon>Bacillales</taxon>
        <taxon>Paenibacillaceae</taxon>
        <taxon>Paenibacillus</taxon>
    </lineage>
</organism>
<dbReference type="EMBL" id="JABFOR010000025">
    <property type="protein sequence ID" value="NOJ72477.1"/>
    <property type="molecule type" value="Genomic_DNA"/>
</dbReference>
<name>A0AAP7A2A2_PAEAL</name>
<dbReference type="Pfam" id="PF04586">
    <property type="entry name" value="Peptidase_S78"/>
    <property type="match status" value="1"/>
</dbReference>
<dbReference type="GO" id="GO:0006508">
    <property type="term" value="P:proteolysis"/>
    <property type="evidence" value="ECO:0007669"/>
    <property type="project" value="UniProtKB-KW"/>
</dbReference>
<dbReference type="InterPro" id="IPR054613">
    <property type="entry name" value="Peptidase_S78_dom"/>
</dbReference>
<dbReference type="Proteomes" id="UP000552038">
    <property type="component" value="Unassembled WGS sequence"/>
</dbReference>
<reference evidence="5 6" key="1">
    <citation type="submission" date="2020-05" db="EMBL/GenBank/DDBJ databases">
        <title>Whole genome sequencing and identification of novel metabolites from Paenibacillus alvei strain JR949.</title>
        <authorList>
            <person name="Rajendhran J."/>
            <person name="Sree Pranav P."/>
            <person name="Mahalakshmi B."/>
            <person name="Karthikeyan R."/>
        </authorList>
    </citation>
    <scope>NUCLEOTIDE SEQUENCE [LARGE SCALE GENOMIC DNA]</scope>
    <source>
        <strain evidence="5 6">JR949</strain>
    </source>
</reference>
<accession>A0AAP7A2A2</accession>
<feature type="domain" description="Prohead serine protease" evidence="4">
    <location>
        <begin position="14"/>
        <end position="172"/>
    </location>
</feature>
<dbReference type="RefSeq" id="WP_171418021.1">
    <property type="nucleotide sequence ID" value="NZ_JABFOR010000025.1"/>
</dbReference>
<dbReference type="GO" id="GO:0008233">
    <property type="term" value="F:peptidase activity"/>
    <property type="evidence" value="ECO:0007669"/>
    <property type="project" value="UniProtKB-KW"/>
</dbReference>
<evidence type="ECO:0000256" key="1">
    <source>
        <dbReference type="ARBA" id="ARBA00022612"/>
    </source>
</evidence>
<dbReference type="InterPro" id="IPR006433">
    <property type="entry name" value="Prohead_protease"/>
</dbReference>
<dbReference type="NCBIfam" id="TIGR01543">
    <property type="entry name" value="proheadase_HK97"/>
    <property type="match status" value="1"/>
</dbReference>
<evidence type="ECO:0000256" key="3">
    <source>
        <dbReference type="ARBA" id="ARBA00022801"/>
    </source>
</evidence>
<keyword evidence="3" id="KW-0378">Hydrolase</keyword>
<gene>
    <name evidence="5" type="ORF">HMI46_18170</name>
</gene>
<keyword evidence="1" id="KW-1188">Viral release from host cell</keyword>
<sequence length="198" mass="22885">MSRDTRQTRSWKTELTTRAAEGEEMIIEGYFAVFNRETELWPGAYEEIAPGAFDGTLGNDIRALANHETMFVLGRNKAGTLELRVDSHGLWGRIKINPNDSDAVNLYERVKRADVDQCSFGFNIIREETDWRDDGTVKWLIREIDLHEVSVVTFPQYTDTGVQARKAEVAQHRERQLQHKKHQLKERLKRNVKTTNAV</sequence>
<dbReference type="AlphaFoldDB" id="A0AAP7A2A2"/>
<evidence type="ECO:0000256" key="2">
    <source>
        <dbReference type="ARBA" id="ARBA00022670"/>
    </source>
</evidence>
<comment type="caution">
    <text evidence="5">The sequence shown here is derived from an EMBL/GenBank/DDBJ whole genome shotgun (WGS) entry which is preliminary data.</text>
</comment>
<proteinExistence type="predicted"/>
<evidence type="ECO:0000259" key="4">
    <source>
        <dbReference type="Pfam" id="PF04586"/>
    </source>
</evidence>
<evidence type="ECO:0000313" key="6">
    <source>
        <dbReference type="Proteomes" id="UP000552038"/>
    </source>
</evidence>
<evidence type="ECO:0000313" key="5">
    <source>
        <dbReference type="EMBL" id="NOJ72477.1"/>
    </source>
</evidence>
<keyword evidence="2 5" id="KW-0645">Protease</keyword>
<protein>
    <submittedName>
        <fullName evidence="5">HK97 family phage prohead protease</fullName>
    </submittedName>
</protein>